<dbReference type="Pfam" id="PF00583">
    <property type="entry name" value="Acetyltransf_1"/>
    <property type="match status" value="1"/>
</dbReference>
<reference evidence="2 3" key="1">
    <citation type="submission" date="2019-08" db="EMBL/GenBank/DDBJ databases">
        <title>In-depth cultivation of the pig gut microbiome towards novel bacterial diversity and tailored functional studies.</title>
        <authorList>
            <person name="Wylensek D."/>
            <person name="Hitch T.C.A."/>
            <person name="Clavel T."/>
        </authorList>
    </citation>
    <scope>NUCLEOTIDE SEQUENCE [LARGE SCALE GENOMIC DNA]</scope>
    <source>
        <strain evidence="2 3">BL-389-WT-3D</strain>
    </source>
</reference>
<dbReference type="GeneID" id="62695951"/>
<evidence type="ECO:0000313" key="3">
    <source>
        <dbReference type="Proteomes" id="UP000462363"/>
    </source>
</evidence>
<dbReference type="RefSeq" id="WP_004608410.1">
    <property type="nucleotide sequence ID" value="NZ_AP024846.1"/>
</dbReference>
<proteinExistence type="predicted"/>
<dbReference type="GO" id="GO:0016747">
    <property type="term" value="F:acyltransferase activity, transferring groups other than amino-acyl groups"/>
    <property type="evidence" value="ECO:0007669"/>
    <property type="project" value="InterPro"/>
</dbReference>
<dbReference type="PROSITE" id="PS51186">
    <property type="entry name" value="GNAT"/>
    <property type="match status" value="1"/>
</dbReference>
<evidence type="ECO:0000259" key="1">
    <source>
        <dbReference type="PROSITE" id="PS51186"/>
    </source>
</evidence>
<evidence type="ECO:0000313" key="2">
    <source>
        <dbReference type="EMBL" id="MSS39599.1"/>
    </source>
</evidence>
<dbReference type="EMBL" id="VUMB01000007">
    <property type="protein sequence ID" value="MSS39599.1"/>
    <property type="molecule type" value="Genomic_DNA"/>
</dbReference>
<organism evidence="2 3">
    <name type="scientific">Clostridium scindens (strain JCM 10418 / VPI 12708)</name>
    <dbReference type="NCBI Taxonomy" id="29347"/>
    <lineage>
        <taxon>Bacteria</taxon>
        <taxon>Bacillati</taxon>
        <taxon>Bacillota</taxon>
        <taxon>Clostridia</taxon>
        <taxon>Lachnospirales</taxon>
        <taxon>Lachnospiraceae</taxon>
    </lineage>
</organism>
<protein>
    <submittedName>
        <fullName evidence="2">GNAT family N-acetyltransferase</fullName>
    </submittedName>
</protein>
<accession>A0A844FAX0</accession>
<dbReference type="AlphaFoldDB" id="A0A844FAX0"/>
<comment type="caution">
    <text evidence="2">The sequence shown here is derived from an EMBL/GenBank/DDBJ whole genome shotgun (WGS) entry which is preliminary data.</text>
</comment>
<name>A0A844FAX0_CLOSV</name>
<dbReference type="CDD" id="cd04301">
    <property type="entry name" value="NAT_SF"/>
    <property type="match status" value="1"/>
</dbReference>
<keyword evidence="2" id="KW-0808">Transferase</keyword>
<feature type="domain" description="N-acetyltransferase" evidence="1">
    <location>
        <begin position="16"/>
        <end position="162"/>
    </location>
</feature>
<dbReference type="SUPFAM" id="SSF55729">
    <property type="entry name" value="Acyl-CoA N-acyltransferases (Nat)"/>
    <property type="match status" value="1"/>
</dbReference>
<dbReference type="InterPro" id="IPR016181">
    <property type="entry name" value="Acyl_CoA_acyltransferase"/>
</dbReference>
<dbReference type="Proteomes" id="UP000462363">
    <property type="component" value="Unassembled WGS sequence"/>
</dbReference>
<dbReference type="Gene3D" id="3.40.630.30">
    <property type="match status" value="1"/>
</dbReference>
<gene>
    <name evidence="2" type="ORF">FYJ37_04300</name>
</gene>
<dbReference type="InterPro" id="IPR000182">
    <property type="entry name" value="GNAT_dom"/>
</dbReference>
<sequence>MYTVSILQAKTDSEIQDIATLAEDIWHQHFTPIIGEAQVNYMVNKFQSHPAIKSQVENNGYEYYQIYSSHTLAGYAGIHPEEDALFLSKLYIKKDFRGQHLATEAMNFLINLCKERGHKKIWLTCNKYNANTLAIYNHLGFVITDAQMTDIGNGFVMDDYILTYEIQ</sequence>